<evidence type="ECO:0000256" key="16">
    <source>
        <dbReference type="ARBA" id="ARBA00049209"/>
    </source>
</evidence>
<dbReference type="GO" id="GO:0046872">
    <property type="term" value="F:metal ion binding"/>
    <property type="evidence" value="ECO:0007669"/>
    <property type="project" value="UniProtKB-UniRule"/>
</dbReference>
<feature type="binding site" evidence="17">
    <location>
        <position position="405"/>
    </location>
    <ligand>
        <name>AMP</name>
        <dbReference type="ChEBI" id="CHEBI:456215"/>
    </ligand>
</feature>
<evidence type="ECO:0000256" key="6">
    <source>
        <dbReference type="ARBA" id="ARBA00022741"/>
    </source>
</evidence>
<keyword evidence="11 18" id="KW-0413">Isomerase</keyword>
<dbReference type="RefSeq" id="WP_183984325.1">
    <property type="nucleotide sequence ID" value="NZ_JACIEV010000005.1"/>
</dbReference>
<dbReference type="NCBIfam" id="TIGR00197">
    <property type="entry name" value="yjeF_nterm"/>
    <property type="match status" value="1"/>
</dbReference>
<evidence type="ECO:0000256" key="11">
    <source>
        <dbReference type="ARBA" id="ARBA00023235"/>
    </source>
</evidence>
<feature type="binding site" evidence="18">
    <location>
        <position position="58"/>
    </location>
    <ligand>
        <name>K(+)</name>
        <dbReference type="ChEBI" id="CHEBI:29103"/>
    </ligand>
</feature>
<dbReference type="PIRSF" id="PIRSF017184">
    <property type="entry name" value="Nnr"/>
    <property type="match status" value="1"/>
</dbReference>
<protein>
    <recommendedName>
        <fullName evidence="19">Bifunctional NAD(P)H-hydrate repair enzyme</fullName>
    </recommendedName>
    <alternativeName>
        <fullName evidence="19">Nicotinamide nucleotide repair protein</fullName>
    </alternativeName>
    <domain>
        <recommendedName>
            <fullName evidence="19">ADP-dependent (S)-NAD(P)H-hydrate dehydratase</fullName>
            <ecNumber evidence="19">4.2.1.136</ecNumber>
        </recommendedName>
        <alternativeName>
            <fullName evidence="19">ADP-dependent NAD(P)HX dehydratase</fullName>
        </alternativeName>
    </domain>
    <domain>
        <recommendedName>
            <fullName evidence="19">NAD(P)H-hydrate epimerase</fullName>
            <ecNumber evidence="19">5.1.99.6</ecNumber>
        </recommendedName>
    </domain>
</protein>
<evidence type="ECO:0000256" key="14">
    <source>
        <dbReference type="ARBA" id="ARBA00025153"/>
    </source>
</evidence>
<dbReference type="EMBL" id="JACIEV010000005">
    <property type="protein sequence ID" value="MBB4154105.1"/>
    <property type="molecule type" value="Genomic_DNA"/>
</dbReference>
<accession>A0A840FLB3</accession>
<gene>
    <name evidence="17" type="primary">nnrD</name>
    <name evidence="18" type="synonym">nnrE</name>
    <name evidence="22" type="ORF">GGQ80_002015</name>
</gene>
<comment type="similarity">
    <text evidence="18">Belongs to the NnrE/AIBP family.</text>
</comment>
<keyword evidence="12 17" id="KW-0456">Lyase</keyword>
<dbReference type="InterPro" id="IPR000631">
    <property type="entry name" value="CARKD"/>
</dbReference>
<evidence type="ECO:0000256" key="9">
    <source>
        <dbReference type="ARBA" id="ARBA00022958"/>
    </source>
</evidence>
<dbReference type="EC" id="4.2.1.136" evidence="19"/>
<comment type="catalytic activity">
    <reaction evidence="15 17 19">
        <text>(6S)-NADHX + ADP = AMP + phosphate + NADH + H(+)</text>
        <dbReference type="Rhea" id="RHEA:32223"/>
        <dbReference type="ChEBI" id="CHEBI:15378"/>
        <dbReference type="ChEBI" id="CHEBI:43474"/>
        <dbReference type="ChEBI" id="CHEBI:57945"/>
        <dbReference type="ChEBI" id="CHEBI:64074"/>
        <dbReference type="ChEBI" id="CHEBI:456215"/>
        <dbReference type="ChEBI" id="CHEBI:456216"/>
        <dbReference type="EC" id="4.2.1.136"/>
    </reaction>
</comment>
<feature type="binding site" evidence="17">
    <location>
        <position position="406"/>
    </location>
    <ligand>
        <name>(6S)-NADPHX</name>
        <dbReference type="ChEBI" id="CHEBI:64076"/>
    </ligand>
</feature>
<comment type="cofactor">
    <cofactor evidence="17">
        <name>Mg(2+)</name>
        <dbReference type="ChEBI" id="CHEBI:18420"/>
    </cofactor>
</comment>
<dbReference type="EC" id="5.1.99.6" evidence="19"/>
<feature type="binding site" evidence="18">
    <location>
        <begin position="57"/>
        <end position="61"/>
    </location>
    <ligand>
        <name>(6S)-NADPHX</name>
        <dbReference type="ChEBI" id="CHEBI:64076"/>
    </ligand>
</feature>
<dbReference type="PANTHER" id="PTHR12592:SF0">
    <property type="entry name" value="ATP-DEPENDENT (S)-NAD(P)H-HYDRATE DEHYDRATASE"/>
    <property type="match status" value="1"/>
</dbReference>
<evidence type="ECO:0000313" key="22">
    <source>
        <dbReference type="EMBL" id="MBB4154105.1"/>
    </source>
</evidence>
<organism evidence="22 23">
    <name type="scientific">Sphingomonas jinjuensis</name>
    <dbReference type="NCBI Taxonomy" id="535907"/>
    <lineage>
        <taxon>Bacteria</taxon>
        <taxon>Pseudomonadati</taxon>
        <taxon>Pseudomonadota</taxon>
        <taxon>Alphaproteobacteria</taxon>
        <taxon>Sphingomonadales</taxon>
        <taxon>Sphingomonadaceae</taxon>
        <taxon>Sphingomonas</taxon>
    </lineage>
</organism>
<dbReference type="Proteomes" id="UP000529795">
    <property type="component" value="Unassembled WGS sequence"/>
</dbReference>
<dbReference type="Pfam" id="PF03853">
    <property type="entry name" value="YjeF_N"/>
    <property type="match status" value="1"/>
</dbReference>
<keyword evidence="22" id="KW-0808">Transferase</keyword>
<feature type="binding site" evidence="18">
    <location>
        <begin position="118"/>
        <end position="124"/>
    </location>
    <ligand>
        <name>(6S)-NADPHX</name>
        <dbReference type="ChEBI" id="CHEBI:64076"/>
    </ligand>
</feature>
<comment type="similarity">
    <text evidence="17">Belongs to the NnrD/CARKD family.</text>
</comment>
<evidence type="ECO:0000313" key="23">
    <source>
        <dbReference type="Proteomes" id="UP000529795"/>
    </source>
</evidence>
<dbReference type="Gene3D" id="3.40.50.10260">
    <property type="entry name" value="YjeF N-terminal domain"/>
    <property type="match status" value="1"/>
</dbReference>
<comment type="catalytic activity">
    <reaction evidence="16 17 19">
        <text>(6S)-NADPHX + ADP = AMP + phosphate + NADPH + H(+)</text>
        <dbReference type="Rhea" id="RHEA:32235"/>
        <dbReference type="ChEBI" id="CHEBI:15378"/>
        <dbReference type="ChEBI" id="CHEBI:43474"/>
        <dbReference type="ChEBI" id="CHEBI:57783"/>
        <dbReference type="ChEBI" id="CHEBI:64076"/>
        <dbReference type="ChEBI" id="CHEBI:456215"/>
        <dbReference type="ChEBI" id="CHEBI:456216"/>
        <dbReference type="EC" id="4.2.1.136"/>
    </reaction>
</comment>
<proteinExistence type="inferred from homology"/>
<comment type="cofactor">
    <cofactor evidence="18 19">
        <name>K(+)</name>
        <dbReference type="ChEBI" id="CHEBI:29103"/>
    </cofactor>
    <text evidence="18 19">Binds 1 potassium ion per subunit.</text>
</comment>
<dbReference type="HAMAP" id="MF_01966">
    <property type="entry name" value="NADHX_epimerase"/>
    <property type="match status" value="1"/>
</dbReference>
<dbReference type="HAMAP" id="MF_01965">
    <property type="entry name" value="NADHX_dehydratase"/>
    <property type="match status" value="1"/>
</dbReference>
<evidence type="ECO:0000259" key="21">
    <source>
        <dbReference type="PROSITE" id="PS51385"/>
    </source>
</evidence>
<dbReference type="InterPro" id="IPR030677">
    <property type="entry name" value="Nnr"/>
</dbReference>
<feature type="binding site" evidence="17">
    <location>
        <begin position="376"/>
        <end position="380"/>
    </location>
    <ligand>
        <name>AMP</name>
        <dbReference type="ChEBI" id="CHEBI:456215"/>
    </ligand>
</feature>
<evidence type="ECO:0000256" key="10">
    <source>
        <dbReference type="ARBA" id="ARBA00023027"/>
    </source>
</evidence>
<dbReference type="Gene3D" id="3.40.1190.20">
    <property type="match status" value="1"/>
</dbReference>
<evidence type="ECO:0000256" key="5">
    <source>
        <dbReference type="ARBA" id="ARBA00022723"/>
    </source>
</evidence>
<comment type="function">
    <text evidence="14 19">Bifunctional enzyme that catalyzes the epimerization of the S- and R-forms of NAD(P)HX and the dehydration of the S-form of NAD(P)HX at the expense of ADP, which is converted to AMP. This allows the repair of both epimers of NAD(P)HX, a damaged form of NAD(P)H that is a result of enzymatic or heat-dependent hydration.</text>
</comment>
<feature type="binding site" evidence="18">
    <location>
        <position position="150"/>
    </location>
    <ligand>
        <name>K(+)</name>
        <dbReference type="ChEBI" id="CHEBI:29103"/>
    </ligand>
</feature>
<dbReference type="Pfam" id="PF01256">
    <property type="entry name" value="Carb_kinase"/>
    <property type="match status" value="1"/>
</dbReference>
<keyword evidence="13" id="KW-0511">Multifunctional enzyme</keyword>
<evidence type="ECO:0000256" key="15">
    <source>
        <dbReference type="ARBA" id="ARBA00048238"/>
    </source>
</evidence>
<comment type="similarity">
    <text evidence="3 19">In the N-terminal section; belongs to the NnrE/AIBP family.</text>
</comment>
<comment type="function">
    <text evidence="18">Catalyzes the epimerization of the S- and R-forms of NAD(P)HX, a damaged form of NAD(P)H that is a result of enzymatic or heat-dependent hydration. This is a prerequisite for the S-specific NAD(P)H-hydrate dehydratase to allow the repair of both epimers of NAD(P)HX.</text>
</comment>
<dbReference type="GO" id="GO:0016301">
    <property type="term" value="F:kinase activity"/>
    <property type="evidence" value="ECO:0007669"/>
    <property type="project" value="UniProtKB-KW"/>
</dbReference>
<feature type="binding site" evidence="17">
    <location>
        <position position="344"/>
    </location>
    <ligand>
        <name>(6S)-NADPHX</name>
        <dbReference type="ChEBI" id="CHEBI:64076"/>
    </ligand>
</feature>
<keyword evidence="23" id="KW-1185">Reference proteome</keyword>
<dbReference type="GO" id="GO:0052856">
    <property type="term" value="F:NAD(P)HX epimerase activity"/>
    <property type="evidence" value="ECO:0007669"/>
    <property type="project" value="UniProtKB-UniRule"/>
</dbReference>
<dbReference type="SUPFAM" id="SSF53613">
    <property type="entry name" value="Ribokinase-like"/>
    <property type="match status" value="1"/>
</dbReference>
<feature type="binding site" evidence="17">
    <location>
        <position position="237"/>
    </location>
    <ligand>
        <name>(6S)-NADPHX</name>
        <dbReference type="ChEBI" id="CHEBI:64076"/>
    </ligand>
</feature>
<dbReference type="GO" id="GO:0046496">
    <property type="term" value="P:nicotinamide nucleotide metabolic process"/>
    <property type="evidence" value="ECO:0007669"/>
    <property type="project" value="UniProtKB-UniRule"/>
</dbReference>
<comment type="catalytic activity">
    <reaction evidence="2 18 19">
        <text>(6R)-NADPHX = (6S)-NADPHX</text>
        <dbReference type="Rhea" id="RHEA:32227"/>
        <dbReference type="ChEBI" id="CHEBI:64076"/>
        <dbReference type="ChEBI" id="CHEBI:64077"/>
        <dbReference type="EC" id="5.1.99.6"/>
    </reaction>
</comment>
<evidence type="ECO:0000256" key="13">
    <source>
        <dbReference type="ARBA" id="ARBA00023268"/>
    </source>
</evidence>
<feature type="binding site" evidence="18">
    <location>
        <position position="147"/>
    </location>
    <ligand>
        <name>(6S)-NADPHX</name>
        <dbReference type="ChEBI" id="CHEBI:64076"/>
    </ligand>
</feature>
<dbReference type="GO" id="GO:0005524">
    <property type="term" value="F:ATP binding"/>
    <property type="evidence" value="ECO:0007669"/>
    <property type="project" value="UniProtKB-UniRule"/>
</dbReference>
<feature type="binding site" evidence="18">
    <location>
        <position position="114"/>
    </location>
    <ligand>
        <name>K(+)</name>
        <dbReference type="ChEBI" id="CHEBI:29103"/>
    </ligand>
</feature>
<comment type="catalytic activity">
    <reaction evidence="1 18 19">
        <text>(6R)-NADHX = (6S)-NADHX</text>
        <dbReference type="Rhea" id="RHEA:32215"/>
        <dbReference type="ChEBI" id="CHEBI:64074"/>
        <dbReference type="ChEBI" id="CHEBI:64075"/>
        <dbReference type="EC" id="5.1.99.6"/>
    </reaction>
</comment>
<name>A0A840FLB3_9SPHN</name>
<dbReference type="InterPro" id="IPR036652">
    <property type="entry name" value="YjeF_N_dom_sf"/>
</dbReference>
<keyword evidence="8 17" id="KW-0521">NADP</keyword>
<keyword evidence="7 17" id="KW-0067">ATP-binding</keyword>
<evidence type="ECO:0000256" key="12">
    <source>
        <dbReference type="ARBA" id="ARBA00023239"/>
    </source>
</evidence>
<feature type="binding site" evidence="17">
    <location>
        <position position="294"/>
    </location>
    <ligand>
        <name>(6S)-NADPHX</name>
        <dbReference type="ChEBI" id="CHEBI:64076"/>
    </ligand>
</feature>
<evidence type="ECO:0000256" key="8">
    <source>
        <dbReference type="ARBA" id="ARBA00022857"/>
    </source>
</evidence>
<dbReference type="PANTHER" id="PTHR12592">
    <property type="entry name" value="ATP-DEPENDENT (S)-NAD(P)H-HYDRATE DEHYDRATASE FAMILY MEMBER"/>
    <property type="match status" value="1"/>
</dbReference>
<dbReference type="AlphaFoldDB" id="A0A840FLB3"/>
<evidence type="ECO:0000256" key="4">
    <source>
        <dbReference type="ARBA" id="ARBA00009524"/>
    </source>
</evidence>
<feature type="domain" description="YjeF C-terminal" evidence="20">
    <location>
        <begin position="204"/>
        <end position="460"/>
    </location>
</feature>
<evidence type="ECO:0000256" key="3">
    <source>
        <dbReference type="ARBA" id="ARBA00006001"/>
    </source>
</evidence>
<comment type="caution">
    <text evidence="22">The sequence shown here is derived from an EMBL/GenBank/DDBJ whole genome shotgun (WGS) entry which is preliminary data.</text>
</comment>
<evidence type="ECO:0000256" key="17">
    <source>
        <dbReference type="HAMAP-Rule" id="MF_01965"/>
    </source>
</evidence>
<keyword evidence="10 17" id="KW-0520">NAD</keyword>
<sequence length="461" mass="46542">MPQPILTAAAMRDAETAAVAAGTTYAALMATAGKAVADTAARFALGRPILVLAGPGNNGGDGYVAASILAERGHDVIVAAHGDARSAEAIAARAAWQGQTIALADAEPRPILIDALFGTGLSRPLDADVATTLQSLVDAAEFSLAVDVPSGVDTDTGADLGAPHGLTATLALGAYKPAHLIEPAAGLCGHLFLADIGVPARGSWHVIARPQLVPPPRDAQKFTRGLVVVVAGAMPGAARLAARAAIHAGAGYVILAGADAGQPEAIVHKPLGDPADLAAILDDDRIGCVLIGPGLGRDDRASALLDIAVASRHPLVVDGDALTLLGREAPHRLAPRADIAMTPHAGEFARMFASADGKLLATLSAARAIDGVVVHKGPDTVVAAPDGRAAVQIERSSWLSTAGSGDTLAGILAARRATGVDFFGAAQQAVWFHTRAAKLAGPAFVADQLSHYLPAAIGECL</sequence>
<keyword evidence="6 17" id="KW-0547">Nucleotide-binding</keyword>
<dbReference type="PROSITE" id="PS51385">
    <property type="entry name" value="YJEF_N"/>
    <property type="match status" value="1"/>
</dbReference>
<evidence type="ECO:0000256" key="7">
    <source>
        <dbReference type="ARBA" id="ARBA00022840"/>
    </source>
</evidence>
<keyword evidence="22" id="KW-0418">Kinase</keyword>
<dbReference type="GO" id="GO:0110051">
    <property type="term" value="P:metabolite repair"/>
    <property type="evidence" value="ECO:0007669"/>
    <property type="project" value="TreeGrafter"/>
</dbReference>
<keyword evidence="9 18" id="KW-0630">Potassium</keyword>
<dbReference type="InterPro" id="IPR029056">
    <property type="entry name" value="Ribokinase-like"/>
</dbReference>
<feature type="domain" description="YjeF N-terminal" evidence="21">
    <location>
        <begin position="11"/>
        <end position="204"/>
    </location>
</feature>
<evidence type="ECO:0000256" key="2">
    <source>
        <dbReference type="ARBA" id="ARBA00000909"/>
    </source>
</evidence>
<dbReference type="CDD" id="cd01171">
    <property type="entry name" value="YXKO-related"/>
    <property type="match status" value="1"/>
</dbReference>
<comment type="subunit">
    <text evidence="17">Homotetramer.</text>
</comment>
<dbReference type="SUPFAM" id="SSF64153">
    <property type="entry name" value="YjeF N-terminal domain-like"/>
    <property type="match status" value="1"/>
</dbReference>
<dbReference type="GO" id="GO:0052855">
    <property type="term" value="F:ADP-dependent NAD(P)H-hydrate dehydratase activity"/>
    <property type="evidence" value="ECO:0007669"/>
    <property type="project" value="UniProtKB-UniRule"/>
</dbReference>
<evidence type="ECO:0000259" key="20">
    <source>
        <dbReference type="PROSITE" id="PS51383"/>
    </source>
</evidence>
<dbReference type="PROSITE" id="PS51383">
    <property type="entry name" value="YJEF_C_3"/>
    <property type="match status" value="1"/>
</dbReference>
<reference evidence="22 23" key="1">
    <citation type="submission" date="2020-08" db="EMBL/GenBank/DDBJ databases">
        <title>Genomic Encyclopedia of Type Strains, Phase IV (KMG-IV): sequencing the most valuable type-strain genomes for metagenomic binning, comparative biology and taxonomic classification.</title>
        <authorList>
            <person name="Goeker M."/>
        </authorList>
    </citation>
    <scope>NUCLEOTIDE SEQUENCE [LARGE SCALE GENOMIC DNA]</scope>
    <source>
        <strain evidence="22 23">YC6723</strain>
    </source>
</reference>
<comment type="function">
    <text evidence="17">Catalyzes the dehydration of the S-form of NAD(P)HX at the expense of ADP, which is converted to AMP. Together with NAD(P)HX epimerase, which catalyzes the epimerization of the S- and R-forms, the enzyme allows the repair of both epimers of NAD(P)HX, a damaged form of NAD(P)H that is a result of enzymatic or heat-dependent hydration.</text>
</comment>
<dbReference type="InterPro" id="IPR017953">
    <property type="entry name" value="Carbohydrate_kinase_pred_CS"/>
</dbReference>
<keyword evidence="5 18" id="KW-0479">Metal-binding</keyword>
<comment type="caution">
    <text evidence="18">Lacks conserved residue(s) required for the propagation of feature annotation.</text>
</comment>
<dbReference type="InterPro" id="IPR004443">
    <property type="entry name" value="YjeF_N_dom"/>
</dbReference>
<comment type="similarity">
    <text evidence="4 19">In the C-terminal section; belongs to the NnrD/CARKD family.</text>
</comment>
<dbReference type="PROSITE" id="PS01050">
    <property type="entry name" value="YJEF_C_2"/>
    <property type="match status" value="1"/>
</dbReference>
<evidence type="ECO:0000256" key="18">
    <source>
        <dbReference type="HAMAP-Rule" id="MF_01966"/>
    </source>
</evidence>
<evidence type="ECO:0000256" key="1">
    <source>
        <dbReference type="ARBA" id="ARBA00000013"/>
    </source>
</evidence>
<evidence type="ECO:0000256" key="19">
    <source>
        <dbReference type="PIRNR" id="PIRNR017184"/>
    </source>
</evidence>